<feature type="domain" description="Glycosyltransferase 2-like" evidence="3">
    <location>
        <begin position="16"/>
        <end position="134"/>
    </location>
</feature>
<dbReference type="GO" id="GO:0016757">
    <property type="term" value="F:glycosyltransferase activity"/>
    <property type="evidence" value="ECO:0007669"/>
    <property type="project" value="UniProtKB-KW"/>
</dbReference>
<dbReference type="SUPFAM" id="SSF53448">
    <property type="entry name" value="Nucleotide-diphospho-sugar transferases"/>
    <property type="match status" value="1"/>
</dbReference>
<accession>I5AQ67</accession>
<keyword evidence="1" id="KW-0328">Glycosyltransferase</keyword>
<evidence type="ECO:0000259" key="3">
    <source>
        <dbReference type="Pfam" id="PF00535"/>
    </source>
</evidence>
<dbReference type="STRING" id="633697.EubceDRAFT1_0074"/>
<dbReference type="CDD" id="cd00761">
    <property type="entry name" value="Glyco_tranf_GTA_type"/>
    <property type="match status" value="1"/>
</dbReference>
<dbReference type="AlphaFoldDB" id="I5AQ67"/>
<dbReference type="HOGENOM" id="CLU_025996_0_5_9"/>
<dbReference type="OrthoDB" id="1771649at2"/>
<organism evidence="4 5">
    <name type="scientific">Eubacterium cellulosolvens (strain ATCC 43171 / JCM 9499 / 6)</name>
    <name type="common">Cillobacterium cellulosolvens</name>
    <dbReference type="NCBI Taxonomy" id="633697"/>
    <lineage>
        <taxon>Bacteria</taxon>
        <taxon>Bacillati</taxon>
        <taxon>Bacillota</taxon>
        <taxon>Clostridia</taxon>
        <taxon>Eubacteriales</taxon>
        <taxon>Eubacteriaceae</taxon>
        <taxon>Eubacterium</taxon>
    </lineage>
</organism>
<evidence type="ECO:0000256" key="1">
    <source>
        <dbReference type="ARBA" id="ARBA00022676"/>
    </source>
</evidence>
<dbReference type="Gene3D" id="3.90.550.10">
    <property type="entry name" value="Spore Coat Polysaccharide Biosynthesis Protein SpsA, Chain A"/>
    <property type="match status" value="1"/>
</dbReference>
<dbReference type="Proteomes" id="UP000005753">
    <property type="component" value="Chromosome"/>
</dbReference>
<dbReference type="PANTHER" id="PTHR22916:SF51">
    <property type="entry name" value="GLYCOSYLTRANSFERASE EPSH-RELATED"/>
    <property type="match status" value="1"/>
</dbReference>
<gene>
    <name evidence="4" type="ORF">EubceDRAFT1_0074</name>
</gene>
<protein>
    <submittedName>
        <fullName evidence="4">Glycosyl transferase</fullName>
    </submittedName>
</protein>
<evidence type="ECO:0000313" key="5">
    <source>
        <dbReference type="Proteomes" id="UP000005753"/>
    </source>
</evidence>
<reference evidence="4 5" key="2">
    <citation type="submission" date="2012-02" db="EMBL/GenBank/DDBJ databases">
        <title>Improved High-Quality Draft sequence of Eubacterium cellulosolvens 6.</title>
        <authorList>
            <consortium name="US DOE Joint Genome Institute"/>
            <person name="Lucas S."/>
            <person name="Han J."/>
            <person name="Lapidus A."/>
            <person name="Cheng J.-F."/>
            <person name="Goodwin L."/>
            <person name="Pitluck S."/>
            <person name="Peters L."/>
            <person name="Mikhailova N."/>
            <person name="Gu W."/>
            <person name="Detter J.C."/>
            <person name="Han C."/>
            <person name="Tapia R."/>
            <person name="Land M."/>
            <person name="Hauser L."/>
            <person name="Kyrpides N."/>
            <person name="Ivanova N."/>
            <person name="Pagani I."/>
            <person name="Johnson E."/>
            <person name="Mukhopadhyay B."/>
            <person name="Anderson I."/>
            <person name="Woyke T."/>
        </authorList>
    </citation>
    <scope>NUCLEOTIDE SEQUENCE [LARGE SCALE GENOMIC DNA]</scope>
    <source>
        <strain evidence="4 5">6</strain>
    </source>
</reference>
<name>I5AQ67_EUBC6</name>
<dbReference type="PANTHER" id="PTHR22916">
    <property type="entry name" value="GLYCOSYLTRANSFERASE"/>
    <property type="match status" value="1"/>
</dbReference>
<proteinExistence type="predicted"/>
<keyword evidence="5" id="KW-1185">Reference proteome</keyword>
<dbReference type="EMBL" id="CM001487">
    <property type="protein sequence ID" value="EIM55940.1"/>
    <property type="molecule type" value="Genomic_DNA"/>
</dbReference>
<dbReference type="InterPro" id="IPR029044">
    <property type="entry name" value="Nucleotide-diphossugar_trans"/>
</dbReference>
<dbReference type="InterPro" id="IPR001173">
    <property type="entry name" value="Glyco_trans_2-like"/>
</dbReference>
<sequence>MRAGNARSNIDNPLVTIIVPVYNVAPYLREALDSVLAQTYENFEMIIIDDGSTDESGKICDEYGKDPRVQVVHQKNGGLSAARNAALERMNGELVVYLDPDDAYRPEYLRSLVDAKRESGAPLVMCRSANIVTEGGMILRGNEQVRPKIGEGVYDRKAALRALAEGKINCVCWNKLYEASHWENLRFPVGRVYEDVSIMYQILDQCEMVCVLDEVFYLHRERTTSISGQISGKKHFDYLWALSQFEKYIIDHPEIFSAKHLDWVRNQKMNQYIDVYGVMLRKKSERTGHDQADVRSRIVETGKMTDVSRLSKRKRMAYYLIRYCPHYYRLHYPLFCTLKRLKNTFRGRKSAISRG</sequence>
<evidence type="ECO:0000313" key="4">
    <source>
        <dbReference type="EMBL" id="EIM55940.1"/>
    </source>
</evidence>
<keyword evidence="2 4" id="KW-0808">Transferase</keyword>
<reference evidence="4 5" key="1">
    <citation type="submission" date="2010-08" db="EMBL/GenBank/DDBJ databases">
        <authorList>
            <consortium name="US DOE Joint Genome Institute (JGI-PGF)"/>
            <person name="Lucas S."/>
            <person name="Copeland A."/>
            <person name="Lapidus A."/>
            <person name="Cheng J.-F."/>
            <person name="Bruce D."/>
            <person name="Goodwin L."/>
            <person name="Pitluck S."/>
            <person name="Land M.L."/>
            <person name="Hauser L."/>
            <person name="Chang Y.-J."/>
            <person name="Anderson I.J."/>
            <person name="Johnson E."/>
            <person name="Mulhopadhyay B."/>
            <person name="Kyrpides N."/>
            <person name="Woyke T.J."/>
        </authorList>
    </citation>
    <scope>NUCLEOTIDE SEQUENCE [LARGE SCALE GENOMIC DNA]</scope>
    <source>
        <strain evidence="4 5">6</strain>
    </source>
</reference>
<dbReference type="eggNOG" id="COG1216">
    <property type="taxonomic scope" value="Bacteria"/>
</dbReference>
<dbReference type="Pfam" id="PF00535">
    <property type="entry name" value="Glycos_transf_2"/>
    <property type="match status" value="1"/>
</dbReference>
<evidence type="ECO:0000256" key="2">
    <source>
        <dbReference type="ARBA" id="ARBA00022679"/>
    </source>
</evidence>